<evidence type="ECO:0000313" key="4">
    <source>
        <dbReference type="EMBL" id="REG10909.1"/>
    </source>
</evidence>
<evidence type="ECO:0000256" key="1">
    <source>
        <dbReference type="SAM" id="Coils"/>
    </source>
</evidence>
<accession>A0A347ZT85</accession>
<dbReference type="Gene3D" id="3.40.50.300">
    <property type="entry name" value="P-loop containing nucleotide triphosphate hydrolases"/>
    <property type="match status" value="1"/>
</dbReference>
<organism evidence="4 5">
    <name type="scientific">Pelolinea submarina</name>
    <dbReference type="NCBI Taxonomy" id="913107"/>
    <lineage>
        <taxon>Bacteria</taxon>
        <taxon>Bacillati</taxon>
        <taxon>Chloroflexota</taxon>
        <taxon>Anaerolineae</taxon>
        <taxon>Anaerolineales</taxon>
        <taxon>Anaerolineaceae</taxon>
        <taxon>Pelolinea</taxon>
    </lineage>
</organism>
<keyword evidence="5" id="KW-1185">Reference proteome</keyword>
<keyword evidence="2" id="KW-0472">Membrane</keyword>
<feature type="domain" description="Dynamin N-terminal" evidence="3">
    <location>
        <begin position="52"/>
        <end position="98"/>
    </location>
</feature>
<feature type="transmembrane region" description="Helical" evidence="2">
    <location>
        <begin position="473"/>
        <end position="492"/>
    </location>
</feature>
<gene>
    <name evidence="4" type="ORF">DFR64_0777</name>
</gene>
<dbReference type="InterPro" id="IPR045063">
    <property type="entry name" value="Dynamin_N"/>
</dbReference>
<dbReference type="Pfam" id="PF00350">
    <property type="entry name" value="Dynamin_N"/>
    <property type="match status" value="2"/>
</dbReference>
<dbReference type="CDD" id="cd09912">
    <property type="entry name" value="DLP_2"/>
    <property type="match status" value="1"/>
</dbReference>
<keyword evidence="2" id="KW-0812">Transmembrane</keyword>
<sequence>METPSQKRQSIVLGIKSLLIQEKKFLVSNRGEEKDLTLLDNQLIQLDDLFLVVVAGEFNSGKSAFINALLGDAVLDTGVTPTTADVTILRYGEEKQTSRTEKGQLVVNLPNRLLEDLSIVDTPGTNAILREHEELTTDFIPRSDLVLFVTSLDRPFTESERKFLESIRDWGKKIVIIINKTDIAENSQDLDKVKAFVTDNAQKLLGVVPKIFAISAREALRVKRESGKSPAQFSEVEDYIFHTLDTKNRFQLKLLNPLGISDNLTQKYMEINAAQRTLIQDDIQLISDIQQQISLFREDMVRSYNFRYADIDNSILEFEKRGLEFFDNTFRINRVMDLLNKERIKNEFNKNVVKNLSKDIDEKVSGSIEWLVEEDLKQWQIVTQKISQRASKHQDRILSDPNSQQINLERQKIISNINRQAQRVVEEYDQEVEASNIAEEAQMAVAASAAVEVGAIGLGTLITLLATTASADLTGILLAGLTATLGFFILPAKKKQTKNAFSENIASLREKLSKALMNEFAHQIDIQIENIQSTIQPYTRFIRAEDESISKAADTLKELSRNVESYRNKINDL</sequence>
<dbReference type="PANTHER" id="PTHR43681:SF1">
    <property type="entry name" value="SARCALUMENIN"/>
    <property type="match status" value="1"/>
</dbReference>
<dbReference type="PANTHER" id="PTHR43681">
    <property type="entry name" value="TRANSMEMBRANE GTPASE FZO"/>
    <property type="match status" value="1"/>
</dbReference>
<keyword evidence="2" id="KW-1133">Transmembrane helix</keyword>
<reference evidence="4 5" key="1">
    <citation type="submission" date="2018-08" db="EMBL/GenBank/DDBJ databases">
        <title>Genomic Encyclopedia of Type Strains, Phase IV (KMG-IV): sequencing the most valuable type-strain genomes for metagenomic binning, comparative biology and taxonomic classification.</title>
        <authorList>
            <person name="Goeker M."/>
        </authorList>
    </citation>
    <scope>NUCLEOTIDE SEQUENCE [LARGE SCALE GENOMIC DNA]</scope>
    <source>
        <strain evidence="4 5">DSM 23923</strain>
    </source>
</reference>
<evidence type="ECO:0000256" key="2">
    <source>
        <dbReference type="SAM" id="Phobius"/>
    </source>
</evidence>
<name>A0A347ZT85_9CHLR</name>
<dbReference type="EMBL" id="QUMS01000001">
    <property type="protein sequence ID" value="REG10909.1"/>
    <property type="molecule type" value="Genomic_DNA"/>
</dbReference>
<feature type="coiled-coil region" evidence="1">
    <location>
        <begin position="542"/>
        <end position="569"/>
    </location>
</feature>
<comment type="caution">
    <text evidence="4">The sequence shown here is derived from an EMBL/GenBank/DDBJ whole genome shotgun (WGS) entry which is preliminary data.</text>
</comment>
<dbReference type="SUPFAM" id="SSF52540">
    <property type="entry name" value="P-loop containing nucleoside triphosphate hydrolases"/>
    <property type="match status" value="1"/>
</dbReference>
<dbReference type="Proteomes" id="UP000256388">
    <property type="component" value="Unassembled WGS sequence"/>
</dbReference>
<dbReference type="AlphaFoldDB" id="A0A347ZT85"/>
<evidence type="ECO:0000259" key="3">
    <source>
        <dbReference type="Pfam" id="PF00350"/>
    </source>
</evidence>
<dbReference type="InterPro" id="IPR027417">
    <property type="entry name" value="P-loop_NTPase"/>
</dbReference>
<protein>
    <submittedName>
        <fullName evidence="4">Small GTP-binding protein</fullName>
    </submittedName>
</protein>
<dbReference type="InterPro" id="IPR051943">
    <property type="entry name" value="TRAFAC_Dynamin-like_GTPase"/>
</dbReference>
<proteinExistence type="predicted"/>
<feature type="domain" description="Dynamin N-terminal" evidence="3">
    <location>
        <begin position="105"/>
        <end position="180"/>
    </location>
</feature>
<evidence type="ECO:0000313" key="5">
    <source>
        <dbReference type="Proteomes" id="UP000256388"/>
    </source>
</evidence>
<keyword evidence="1" id="KW-0175">Coiled coil</keyword>